<reference evidence="2 3" key="1">
    <citation type="submission" date="2022-03" db="EMBL/GenBank/DDBJ databases">
        <title>Mucilaginibacter sp. isolated from the gut of Protaetia brevitarsis seulensis larvae.</title>
        <authorList>
            <person name="Won M."/>
            <person name="Kim S.-J."/>
            <person name="Kwon S.-W."/>
        </authorList>
    </citation>
    <scope>NUCLEOTIDE SEQUENCE [LARGE SCALE GENOMIC DNA]</scope>
    <source>
        <strain evidence="2 3">CFWR-12</strain>
    </source>
</reference>
<dbReference type="RefSeq" id="WP_243554278.1">
    <property type="nucleotide sequence ID" value="NZ_CP094528.1"/>
</dbReference>
<dbReference type="EMBL" id="CP094528">
    <property type="protein sequence ID" value="UOE43317.1"/>
    <property type="molecule type" value="Genomic_DNA"/>
</dbReference>
<proteinExistence type="predicted"/>
<organism evidence="2 3">
    <name type="scientific">Agromyces larvae</name>
    <dbReference type="NCBI Taxonomy" id="2929802"/>
    <lineage>
        <taxon>Bacteria</taxon>
        <taxon>Bacillati</taxon>
        <taxon>Actinomycetota</taxon>
        <taxon>Actinomycetes</taxon>
        <taxon>Micrococcales</taxon>
        <taxon>Microbacteriaceae</taxon>
        <taxon>Agromyces</taxon>
    </lineage>
</organism>
<accession>A0ABY4BVR5</accession>
<keyword evidence="3" id="KW-1185">Reference proteome</keyword>
<feature type="signal peptide" evidence="1">
    <location>
        <begin position="1"/>
        <end position="20"/>
    </location>
</feature>
<evidence type="ECO:0000256" key="1">
    <source>
        <dbReference type="SAM" id="SignalP"/>
    </source>
</evidence>
<keyword evidence="1" id="KW-0732">Signal</keyword>
<feature type="chain" id="PRO_5046879335" description="DUF3761 domain-containing protein" evidence="1">
    <location>
        <begin position="21"/>
        <end position="92"/>
    </location>
</feature>
<evidence type="ECO:0008006" key="4">
    <source>
        <dbReference type="Google" id="ProtNLM"/>
    </source>
</evidence>
<evidence type="ECO:0000313" key="2">
    <source>
        <dbReference type="EMBL" id="UOE43317.1"/>
    </source>
</evidence>
<evidence type="ECO:0000313" key="3">
    <source>
        <dbReference type="Proteomes" id="UP000832097"/>
    </source>
</evidence>
<name>A0ABY4BVR5_9MICO</name>
<protein>
    <recommendedName>
        <fullName evidence="4">DUF3761 domain-containing protein</fullName>
    </recommendedName>
</protein>
<dbReference type="PROSITE" id="PS51257">
    <property type="entry name" value="PROKAR_LIPOPROTEIN"/>
    <property type="match status" value="1"/>
</dbReference>
<sequence>MNARRAVWAVPLAVAGLLLAGCGSTAPSAKQGGANREVVYNTGACSGPSYIRERAPEGVCASRAPQQAPAVDTEVDDSMNLGRLFREQYVAE</sequence>
<dbReference type="Proteomes" id="UP000832097">
    <property type="component" value="Chromosome"/>
</dbReference>
<gene>
    <name evidence="2" type="ORF">MTO99_14145</name>
</gene>